<keyword evidence="6 9" id="KW-0464">Manganese</keyword>
<organism evidence="13 14">
    <name type="scientific">Cellulomonas fulva</name>
    <dbReference type="NCBI Taxonomy" id="2835530"/>
    <lineage>
        <taxon>Bacteria</taxon>
        <taxon>Bacillati</taxon>
        <taxon>Actinomycetota</taxon>
        <taxon>Actinomycetes</taxon>
        <taxon>Micrococcales</taxon>
        <taxon>Cellulomonadaceae</taxon>
        <taxon>Cellulomonas</taxon>
    </lineage>
</organism>
<comment type="caution">
    <text evidence="9">Lacks conserved residue(s) required for the propagation of feature annotation.</text>
</comment>
<feature type="binding site" evidence="9">
    <location>
        <position position="205"/>
    </location>
    <ligand>
        <name>1-deoxy-D-xylulose 5-phosphate</name>
        <dbReference type="ChEBI" id="CHEBI:57792"/>
    </ligand>
</feature>
<comment type="catalytic activity">
    <reaction evidence="8">
        <text>2-C-methyl-D-erythritol 4-phosphate + NADP(+) = 1-deoxy-D-xylulose 5-phosphate + NADPH + H(+)</text>
        <dbReference type="Rhea" id="RHEA:13717"/>
        <dbReference type="ChEBI" id="CHEBI:15378"/>
        <dbReference type="ChEBI" id="CHEBI:57783"/>
        <dbReference type="ChEBI" id="CHEBI:57792"/>
        <dbReference type="ChEBI" id="CHEBI:58262"/>
        <dbReference type="ChEBI" id="CHEBI:58349"/>
        <dbReference type="EC" id="1.1.1.267"/>
    </reaction>
    <physiologicalReaction direction="right-to-left" evidence="8">
        <dbReference type="Rhea" id="RHEA:13719"/>
    </physiologicalReaction>
</comment>
<feature type="domain" description="1-deoxy-D-xylulose 5-phosphate reductoisomerase C-terminal" evidence="11">
    <location>
        <begin position="152"/>
        <end position="235"/>
    </location>
</feature>
<feature type="binding site" evidence="9">
    <location>
        <position position="19"/>
    </location>
    <ligand>
        <name>NADPH</name>
        <dbReference type="ChEBI" id="CHEBI:57783"/>
    </ligand>
</feature>
<feature type="binding site" evidence="9">
    <location>
        <position position="133"/>
    </location>
    <ligand>
        <name>NADPH</name>
        <dbReference type="ChEBI" id="CHEBI:57783"/>
    </ligand>
</feature>
<dbReference type="SUPFAM" id="SSF69055">
    <property type="entry name" value="1-deoxy-D-xylulose-5-phosphate reductoisomerase, C-terminal domain"/>
    <property type="match status" value="1"/>
</dbReference>
<dbReference type="PIRSF" id="PIRSF006205">
    <property type="entry name" value="Dxp_reductismrs"/>
    <property type="match status" value="1"/>
</dbReference>
<dbReference type="PANTHER" id="PTHR30525:SF0">
    <property type="entry name" value="1-DEOXY-D-XYLULOSE 5-PHOSPHATE REDUCTOISOMERASE, CHLOROPLASTIC"/>
    <property type="match status" value="1"/>
</dbReference>
<keyword evidence="9" id="KW-0460">Magnesium</keyword>
<dbReference type="Gene3D" id="3.40.50.720">
    <property type="entry name" value="NAD(P)-binding Rossmann-like Domain"/>
    <property type="match status" value="1"/>
</dbReference>
<dbReference type="InterPro" id="IPR003821">
    <property type="entry name" value="DXP_reductoisomerase"/>
</dbReference>
<evidence type="ECO:0000259" key="12">
    <source>
        <dbReference type="Pfam" id="PF13288"/>
    </source>
</evidence>
<evidence type="ECO:0000259" key="10">
    <source>
        <dbReference type="Pfam" id="PF02670"/>
    </source>
</evidence>
<evidence type="ECO:0000313" key="14">
    <source>
        <dbReference type="Proteomes" id="UP000722125"/>
    </source>
</evidence>
<dbReference type="PANTHER" id="PTHR30525">
    <property type="entry name" value="1-DEOXY-D-XYLULOSE 5-PHOSPHATE REDUCTOISOMERASE"/>
    <property type="match status" value="1"/>
</dbReference>
<gene>
    <name evidence="9 13" type="primary">dxr</name>
    <name evidence="13" type="ORF">KIN34_15750</name>
</gene>
<feature type="binding site" evidence="9">
    <location>
        <position position="224"/>
    </location>
    <ligand>
        <name>1-deoxy-D-xylulose 5-phosphate</name>
        <dbReference type="ChEBI" id="CHEBI:57792"/>
    </ligand>
</feature>
<feature type="binding site" evidence="9">
    <location>
        <position position="227"/>
    </location>
    <ligand>
        <name>Mn(2+)</name>
        <dbReference type="ChEBI" id="CHEBI:29035"/>
    </ligand>
</feature>
<evidence type="ECO:0000256" key="6">
    <source>
        <dbReference type="ARBA" id="ARBA00023211"/>
    </source>
</evidence>
<comment type="caution">
    <text evidence="13">The sequence shown here is derived from an EMBL/GenBank/DDBJ whole genome shotgun (WGS) entry which is preliminary data.</text>
</comment>
<dbReference type="EC" id="1.1.1.267" evidence="9"/>
<feature type="binding site" evidence="9">
    <location>
        <position position="223"/>
    </location>
    <ligand>
        <name>1-deoxy-D-xylulose 5-phosphate</name>
        <dbReference type="ChEBI" id="CHEBI:57792"/>
    </ligand>
</feature>
<dbReference type="Proteomes" id="UP000722125">
    <property type="component" value="Unassembled WGS sequence"/>
</dbReference>
<keyword evidence="7 9" id="KW-0414">Isoprene biosynthesis</keyword>
<keyword evidence="3 9" id="KW-0479">Metal-binding</keyword>
<protein>
    <recommendedName>
        <fullName evidence="9">1-deoxy-D-xylulose 5-phosphate reductoisomerase</fullName>
        <shortName evidence="9">DXP reductoisomerase</shortName>
        <ecNumber evidence="9">1.1.1.267</ecNumber>
    </recommendedName>
    <alternativeName>
        <fullName evidence="9">1-deoxyxylulose-5-phosphate reductoisomerase</fullName>
    </alternativeName>
    <alternativeName>
        <fullName evidence="9">2-C-methyl-D-erythritol 4-phosphate synthase</fullName>
    </alternativeName>
</protein>
<dbReference type="SUPFAM" id="SSF55347">
    <property type="entry name" value="Glyceraldehyde-3-phosphate dehydrogenase-like, C-terminal domain"/>
    <property type="match status" value="1"/>
</dbReference>
<dbReference type="Pfam" id="PF08436">
    <property type="entry name" value="DXP_redisom_C"/>
    <property type="match status" value="1"/>
</dbReference>
<feature type="binding site" evidence="9">
    <location>
        <position position="16"/>
    </location>
    <ligand>
        <name>NADPH</name>
        <dbReference type="ChEBI" id="CHEBI:57783"/>
    </ligand>
</feature>
<evidence type="ECO:0000313" key="13">
    <source>
        <dbReference type="EMBL" id="MBT0995733.1"/>
    </source>
</evidence>
<comment type="pathway">
    <text evidence="1 9">Isoprenoid biosynthesis; isopentenyl diphosphate biosynthesis via DXP pathway; isopentenyl diphosphate from 1-deoxy-D-xylulose 5-phosphate: step 1/6.</text>
</comment>
<dbReference type="InterPro" id="IPR013644">
    <property type="entry name" value="DXP_reductoisomerase_C"/>
</dbReference>
<feature type="binding site" evidence="9">
    <location>
        <position position="42"/>
    </location>
    <ligand>
        <name>NADPH</name>
        <dbReference type="ChEBI" id="CHEBI:57783"/>
    </ligand>
</feature>
<dbReference type="GO" id="GO:0030604">
    <property type="term" value="F:1-deoxy-D-xylulose-5-phosphate reductoisomerase activity"/>
    <property type="evidence" value="ECO:0007669"/>
    <property type="project" value="UniProtKB-EC"/>
</dbReference>
<reference evidence="13 14" key="1">
    <citation type="submission" date="2021-05" db="EMBL/GenBank/DDBJ databases">
        <title>Description of Cellulomonas sp. DKR-3 sp. nov.</title>
        <authorList>
            <person name="Dahal R.H."/>
            <person name="Chaudhary D.K."/>
        </authorList>
    </citation>
    <scope>NUCLEOTIDE SEQUENCE [LARGE SCALE GENOMIC DNA]</scope>
    <source>
        <strain evidence="13 14">DKR-3</strain>
    </source>
</reference>
<keyword evidence="14" id="KW-1185">Reference proteome</keyword>
<name>A0ABS5U2X3_9CELL</name>
<evidence type="ECO:0000256" key="9">
    <source>
        <dbReference type="HAMAP-Rule" id="MF_00183"/>
    </source>
</evidence>
<evidence type="ECO:0000256" key="7">
    <source>
        <dbReference type="ARBA" id="ARBA00023229"/>
    </source>
</evidence>
<dbReference type="NCBIfam" id="TIGR00243">
    <property type="entry name" value="Dxr"/>
    <property type="match status" value="1"/>
</dbReference>
<dbReference type="Pfam" id="PF02670">
    <property type="entry name" value="DXP_reductoisom"/>
    <property type="match status" value="1"/>
</dbReference>
<keyword evidence="4 9" id="KW-0521">NADP</keyword>
<dbReference type="InterPro" id="IPR036169">
    <property type="entry name" value="DXPR_C_sf"/>
</dbReference>
<feature type="binding site" evidence="9">
    <location>
        <position position="211"/>
    </location>
    <ligand>
        <name>NADPH</name>
        <dbReference type="ChEBI" id="CHEBI:57783"/>
    </ligand>
</feature>
<evidence type="ECO:0000256" key="5">
    <source>
        <dbReference type="ARBA" id="ARBA00023002"/>
    </source>
</evidence>
<feature type="binding site" evidence="9">
    <location>
        <position position="18"/>
    </location>
    <ligand>
        <name>NADPH</name>
        <dbReference type="ChEBI" id="CHEBI:57783"/>
    </ligand>
</feature>
<evidence type="ECO:0000259" key="11">
    <source>
        <dbReference type="Pfam" id="PF08436"/>
    </source>
</evidence>
<dbReference type="InterPro" id="IPR013512">
    <property type="entry name" value="DXP_reductoisomerase_N"/>
</dbReference>
<feature type="binding site" evidence="9">
    <location>
        <position position="158"/>
    </location>
    <ligand>
        <name>Mn(2+)</name>
        <dbReference type="ChEBI" id="CHEBI:29035"/>
    </ligand>
</feature>
<dbReference type="InterPro" id="IPR036291">
    <property type="entry name" value="NAD(P)-bd_dom_sf"/>
</dbReference>
<dbReference type="EMBL" id="JAHBOH010000002">
    <property type="protein sequence ID" value="MBT0995733.1"/>
    <property type="molecule type" value="Genomic_DNA"/>
</dbReference>
<dbReference type="HAMAP" id="MF_00183">
    <property type="entry name" value="DXP_reductoisom"/>
    <property type="match status" value="1"/>
</dbReference>
<feature type="binding site" evidence="9">
    <location>
        <position position="227"/>
    </location>
    <ligand>
        <name>1-deoxy-D-xylulose 5-phosphate</name>
        <dbReference type="ChEBI" id="CHEBI:57792"/>
    </ligand>
</feature>
<evidence type="ECO:0000256" key="3">
    <source>
        <dbReference type="ARBA" id="ARBA00022723"/>
    </source>
</evidence>
<feature type="domain" description="1-deoxy-D-xylulose 5-phosphate reductoisomerase N-terminal" evidence="10">
    <location>
        <begin position="10"/>
        <end position="139"/>
    </location>
</feature>
<evidence type="ECO:0000256" key="2">
    <source>
        <dbReference type="ARBA" id="ARBA00006825"/>
    </source>
</evidence>
<feature type="binding site" evidence="9">
    <location>
        <position position="158"/>
    </location>
    <ligand>
        <name>1-deoxy-D-xylulose 5-phosphate</name>
        <dbReference type="ChEBI" id="CHEBI:57792"/>
    </ligand>
</feature>
<comment type="function">
    <text evidence="9">Catalyzes the NADPH-dependent rearrangement and reduction of 1-deoxy-D-xylulose-5-phosphate (DXP) to 2-C-methyl-D-erythritol 4-phosphate (MEP).</text>
</comment>
<dbReference type="SUPFAM" id="SSF51735">
    <property type="entry name" value="NAD(P)-binding Rossmann-fold domains"/>
    <property type="match status" value="1"/>
</dbReference>
<proteinExistence type="inferred from homology"/>
<feature type="domain" description="DXP reductoisomerase C-terminal" evidence="12">
    <location>
        <begin position="268"/>
        <end position="385"/>
    </location>
</feature>
<keyword evidence="5 9" id="KW-0560">Oxidoreductase</keyword>
<evidence type="ECO:0000256" key="8">
    <source>
        <dbReference type="ARBA" id="ARBA00048543"/>
    </source>
</evidence>
<feature type="binding site" evidence="9">
    <location>
        <position position="156"/>
    </location>
    <ligand>
        <name>Mn(2+)</name>
        <dbReference type="ChEBI" id="CHEBI:29035"/>
    </ligand>
</feature>
<feature type="binding site" evidence="9">
    <location>
        <position position="17"/>
    </location>
    <ligand>
        <name>NADPH</name>
        <dbReference type="ChEBI" id="CHEBI:57783"/>
    </ligand>
</feature>
<dbReference type="Gene3D" id="1.10.1740.10">
    <property type="match status" value="1"/>
</dbReference>
<feature type="binding site" evidence="9">
    <location>
        <position position="131"/>
    </location>
    <ligand>
        <name>NADPH</name>
        <dbReference type="ChEBI" id="CHEBI:57783"/>
    </ligand>
</feature>
<evidence type="ECO:0000256" key="4">
    <source>
        <dbReference type="ARBA" id="ARBA00022857"/>
    </source>
</evidence>
<sequence length="394" mass="40527">MPDEAPPRRVVLLGSTGSIGTQALDVVARNPERFQVVGLAAGGSDPGLLADQAARFGVPTVAVHDEAAAGAVREALDSAGAGRVEVLVGPDAATELAGRAADVVLNGITGSVGLQPTLAALRAGSTLALANKESLVVGGPLVRRAAVRPGQVVPVDSEHSAIAQALRAGAPQEVARLVLTASGGPFRGWAADDVKAVTPQQALAHPTWVMGPVVTINSATLMNKGLELIEAHLLFDVPTDRIDVVVHPQSVVHSMVTFVDGSTIAQASPPDMRLPIALGLSWPQRVPDVAAACDWSSPTSWTFEPLDEELFGAVRLARAAAGASATHPAVYNAANEQCVAAFLAGRIGFLDIVATVERVLGEHAGTPADGLELGAVLDAERWARARADEVLARS</sequence>
<feature type="binding site" evidence="9">
    <location>
        <position position="157"/>
    </location>
    <ligand>
        <name>1-deoxy-D-xylulose 5-phosphate</name>
        <dbReference type="ChEBI" id="CHEBI:57792"/>
    </ligand>
</feature>
<comment type="similarity">
    <text evidence="2 9">Belongs to the DXR family.</text>
</comment>
<feature type="binding site" evidence="9">
    <location>
        <position position="132"/>
    </location>
    <ligand>
        <name>1-deoxy-D-xylulose 5-phosphate</name>
        <dbReference type="ChEBI" id="CHEBI:57792"/>
    </ligand>
</feature>
<feature type="binding site" evidence="9">
    <location>
        <position position="182"/>
    </location>
    <ligand>
        <name>1-deoxy-D-xylulose 5-phosphate</name>
        <dbReference type="ChEBI" id="CHEBI:57792"/>
    </ligand>
</feature>
<dbReference type="InterPro" id="IPR026877">
    <property type="entry name" value="DXPR_C"/>
</dbReference>
<dbReference type="Pfam" id="PF13288">
    <property type="entry name" value="DXPR_C"/>
    <property type="match status" value="1"/>
</dbReference>
<accession>A0ABS5U2X3</accession>
<feature type="binding site" evidence="9">
    <location>
        <position position="218"/>
    </location>
    <ligand>
        <name>1-deoxy-D-xylulose 5-phosphate</name>
        <dbReference type="ChEBI" id="CHEBI:57792"/>
    </ligand>
</feature>
<evidence type="ECO:0000256" key="1">
    <source>
        <dbReference type="ARBA" id="ARBA00005094"/>
    </source>
</evidence>
<comment type="cofactor">
    <cofactor evidence="9">
        <name>Mg(2+)</name>
        <dbReference type="ChEBI" id="CHEBI:18420"/>
    </cofactor>
    <cofactor evidence="9">
        <name>Mn(2+)</name>
        <dbReference type="ChEBI" id="CHEBI:29035"/>
    </cofactor>
</comment>